<reference evidence="1" key="2">
    <citation type="journal article" date="2015" name="Fish Shellfish Immunol.">
        <title>Early steps in the European eel (Anguilla anguilla)-Vibrio vulnificus interaction in the gills: Role of the RtxA13 toxin.</title>
        <authorList>
            <person name="Callol A."/>
            <person name="Pajuelo D."/>
            <person name="Ebbesson L."/>
            <person name="Teles M."/>
            <person name="MacKenzie S."/>
            <person name="Amaro C."/>
        </authorList>
    </citation>
    <scope>NUCLEOTIDE SEQUENCE</scope>
</reference>
<reference evidence="1" key="1">
    <citation type="submission" date="2014-11" db="EMBL/GenBank/DDBJ databases">
        <authorList>
            <person name="Amaro Gonzalez C."/>
        </authorList>
    </citation>
    <scope>NUCLEOTIDE SEQUENCE</scope>
</reference>
<accession>A0A0E9VKE2</accession>
<dbReference type="AlphaFoldDB" id="A0A0E9VKE2"/>
<protein>
    <submittedName>
        <fullName evidence="1">Uncharacterized protein</fullName>
    </submittedName>
</protein>
<sequence>MNLSQSLFAVCDWLIFTCGFICV</sequence>
<proteinExistence type="predicted"/>
<name>A0A0E9VKE2_ANGAN</name>
<dbReference type="EMBL" id="GBXM01029978">
    <property type="protein sequence ID" value="JAH78599.1"/>
    <property type="molecule type" value="Transcribed_RNA"/>
</dbReference>
<evidence type="ECO:0000313" key="1">
    <source>
        <dbReference type="EMBL" id="JAH78599.1"/>
    </source>
</evidence>
<organism evidence="1">
    <name type="scientific">Anguilla anguilla</name>
    <name type="common">European freshwater eel</name>
    <name type="synonym">Muraena anguilla</name>
    <dbReference type="NCBI Taxonomy" id="7936"/>
    <lineage>
        <taxon>Eukaryota</taxon>
        <taxon>Metazoa</taxon>
        <taxon>Chordata</taxon>
        <taxon>Craniata</taxon>
        <taxon>Vertebrata</taxon>
        <taxon>Euteleostomi</taxon>
        <taxon>Actinopterygii</taxon>
        <taxon>Neopterygii</taxon>
        <taxon>Teleostei</taxon>
        <taxon>Anguilliformes</taxon>
        <taxon>Anguillidae</taxon>
        <taxon>Anguilla</taxon>
    </lineage>
</organism>